<protein>
    <submittedName>
        <fullName evidence="1">Uncharacterized protein</fullName>
    </submittedName>
</protein>
<dbReference type="RefSeq" id="WP_143452293.1">
    <property type="nucleotide sequence ID" value="NZ_BMGJ01000012.1"/>
</dbReference>
<proteinExistence type="predicted"/>
<dbReference type="Proteomes" id="UP000614272">
    <property type="component" value="Unassembled WGS sequence"/>
</dbReference>
<gene>
    <name evidence="1" type="ORF">GCM10011357_28760</name>
</gene>
<dbReference type="Pfam" id="PF11071">
    <property type="entry name" value="Nuc_deoxyri_tr3"/>
    <property type="match status" value="1"/>
</dbReference>
<reference evidence="2" key="1">
    <citation type="journal article" date="2019" name="Int. J. Syst. Evol. Microbiol.">
        <title>The Global Catalogue of Microorganisms (GCM) 10K type strain sequencing project: providing services to taxonomists for standard genome sequencing and annotation.</title>
        <authorList>
            <consortium name="The Broad Institute Genomics Platform"/>
            <consortium name="The Broad Institute Genome Sequencing Center for Infectious Disease"/>
            <person name="Wu L."/>
            <person name="Ma J."/>
        </authorList>
    </citation>
    <scope>NUCLEOTIDE SEQUENCE [LARGE SCALE GENOMIC DNA]</scope>
    <source>
        <strain evidence="2">CGMCC 1.12923</strain>
    </source>
</reference>
<evidence type="ECO:0000313" key="1">
    <source>
        <dbReference type="EMBL" id="GGD71990.1"/>
    </source>
</evidence>
<evidence type="ECO:0000313" key="2">
    <source>
        <dbReference type="Proteomes" id="UP000614272"/>
    </source>
</evidence>
<dbReference type="InterPro" id="IPR019884">
    <property type="entry name" value="YtoQ_family_protein"/>
</dbReference>
<organism evidence="1 2">
    <name type="scientific">Lacimicrobium alkaliphilum</name>
    <dbReference type="NCBI Taxonomy" id="1526571"/>
    <lineage>
        <taxon>Bacteria</taxon>
        <taxon>Pseudomonadati</taxon>
        <taxon>Pseudomonadota</taxon>
        <taxon>Gammaproteobacteria</taxon>
        <taxon>Alteromonadales</taxon>
        <taxon>Alteromonadaceae</taxon>
        <taxon>Lacimicrobium</taxon>
    </lineage>
</organism>
<comment type="caution">
    <text evidence="1">The sequence shown here is derived from an EMBL/GenBank/DDBJ whole genome shotgun (WGS) entry which is preliminary data.</text>
</comment>
<sequence>MYKRVYLAGDNHSCWQQELQSQARKARLAISFRCSYKQVESDSIAMEAGSAMAGARRVEALNDALLSRAELIIVRFSEDSDHRSNLVAVAQAIVRGKSVMVLYDNEMADKFSSIPRVATAVAGDLAQLLSLLDIWSTTNKATDNN</sequence>
<name>A0ABQ1RMI9_9ALTE</name>
<keyword evidence="2" id="KW-1185">Reference proteome</keyword>
<dbReference type="EMBL" id="BMGJ01000012">
    <property type="protein sequence ID" value="GGD71990.1"/>
    <property type="molecule type" value="Genomic_DNA"/>
</dbReference>
<accession>A0ABQ1RMI9</accession>